<reference evidence="9" key="1">
    <citation type="submission" date="2023-01" db="EMBL/GenBank/DDBJ databases">
        <title>Metagenome sequencing of chrysophaentin producing Chrysophaeum taylorii.</title>
        <authorList>
            <person name="Davison J."/>
            <person name="Bewley C."/>
        </authorList>
    </citation>
    <scope>NUCLEOTIDE SEQUENCE</scope>
    <source>
        <strain evidence="9">NIES-1699</strain>
    </source>
</reference>
<evidence type="ECO:0000256" key="3">
    <source>
        <dbReference type="ARBA" id="ARBA00023235"/>
    </source>
</evidence>
<dbReference type="Gene3D" id="3.40.50.1240">
    <property type="entry name" value="Phosphoglycerate mutase-like"/>
    <property type="match status" value="1"/>
</dbReference>
<comment type="caution">
    <text evidence="9">The sequence shown here is derived from an EMBL/GenBank/DDBJ whole genome shotgun (WGS) entry which is preliminary data.</text>
</comment>
<dbReference type="InterPro" id="IPR001345">
    <property type="entry name" value="PG/BPGM_mutase_AS"/>
</dbReference>
<evidence type="ECO:0000256" key="1">
    <source>
        <dbReference type="ARBA" id="ARBA00006717"/>
    </source>
</evidence>
<protein>
    <recommendedName>
        <fullName evidence="7">Phosphoglycerate mutase</fullName>
        <ecNumber evidence="7">5.4.2.11</ecNumber>
    </recommendedName>
</protein>
<feature type="compositionally biased region" description="Polar residues" evidence="8">
    <location>
        <begin position="473"/>
        <end position="486"/>
    </location>
</feature>
<keyword evidence="3 7" id="KW-0413">Isomerase</keyword>
<keyword evidence="10" id="KW-1185">Reference proteome</keyword>
<dbReference type="InterPro" id="IPR013078">
    <property type="entry name" value="His_Pase_superF_clade-1"/>
</dbReference>
<evidence type="ECO:0000256" key="2">
    <source>
        <dbReference type="ARBA" id="ARBA00023152"/>
    </source>
</evidence>
<evidence type="ECO:0000256" key="8">
    <source>
        <dbReference type="SAM" id="MobiDB-lite"/>
    </source>
</evidence>
<dbReference type="PROSITE" id="PS00175">
    <property type="entry name" value="PG_MUTASE"/>
    <property type="match status" value="1"/>
</dbReference>
<organism evidence="9 10">
    <name type="scientific">Chrysophaeum taylorii</name>
    <dbReference type="NCBI Taxonomy" id="2483200"/>
    <lineage>
        <taxon>Eukaryota</taxon>
        <taxon>Sar</taxon>
        <taxon>Stramenopiles</taxon>
        <taxon>Ochrophyta</taxon>
        <taxon>Pelagophyceae</taxon>
        <taxon>Pelagomonadales</taxon>
        <taxon>Pelagomonadaceae</taxon>
        <taxon>Chrysophaeum</taxon>
    </lineage>
</organism>
<dbReference type="Pfam" id="PF00300">
    <property type="entry name" value="His_Phos_1"/>
    <property type="match status" value="1"/>
</dbReference>
<dbReference type="SUPFAM" id="SSF53254">
    <property type="entry name" value="Phosphoglycerate mutase-like"/>
    <property type="match status" value="1"/>
</dbReference>
<feature type="active site" description="Proton donor/acceptor" evidence="4">
    <location>
        <position position="93"/>
    </location>
</feature>
<dbReference type="NCBIfam" id="TIGR01258">
    <property type="entry name" value="pgm_1"/>
    <property type="match status" value="1"/>
</dbReference>
<proteinExistence type="inferred from homology"/>
<feature type="active site" description="Tele-phosphohistidine intermediate" evidence="4">
    <location>
        <position position="16"/>
    </location>
</feature>
<evidence type="ECO:0000256" key="5">
    <source>
        <dbReference type="PIRSR" id="PIRSR613078-2"/>
    </source>
</evidence>
<keyword evidence="2 7" id="KW-0324">Glycolysis</keyword>
<feature type="binding site" evidence="5">
    <location>
        <position position="67"/>
    </location>
    <ligand>
        <name>substrate</name>
    </ligand>
</feature>
<comment type="catalytic activity">
    <reaction evidence="7">
        <text>(2R)-2-phosphoglycerate = (2R)-3-phosphoglycerate</text>
        <dbReference type="Rhea" id="RHEA:15901"/>
        <dbReference type="ChEBI" id="CHEBI:58272"/>
        <dbReference type="ChEBI" id="CHEBI:58289"/>
        <dbReference type="EC" id="5.4.2.11"/>
    </reaction>
</comment>
<evidence type="ECO:0000256" key="6">
    <source>
        <dbReference type="PIRSR" id="PIRSR613078-3"/>
    </source>
</evidence>
<evidence type="ECO:0000256" key="4">
    <source>
        <dbReference type="PIRSR" id="PIRSR613078-1"/>
    </source>
</evidence>
<dbReference type="Proteomes" id="UP001230188">
    <property type="component" value="Unassembled WGS sequence"/>
</dbReference>
<feature type="binding site" evidence="5">
    <location>
        <begin position="28"/>
        <end position="29"/>
    </location>
    <ligand>
        <name>substrate</name>
    </ligand>
</feature>
<dbReference type="CDD" id="cd07067">
    <property type="entry name" value="HP_PGM_like"/>
    <property type="match status" value="1"/>
</dbReference>
<feature type="binding site" evidence="5">
    <location>
        <begin position="15"/>
        <end position="22"/>
    </location>
    <ligand>
        <name>substrate</name>
    </ligand>
</feature>
<dbReference type="PANTHER" id="PTHR11931">
    <property type="entry name" value="PHOSPHOGLYCERATE MUTASE"/>
    <property type="match status" value="1"/>
</dbReference>
<gene>
    <name evidence="9" type="ORF">CTAYLR_002627</name>
</gene>
<evidence type="ECO:0000313" key="10">
    <source>
        <dbReference type="Proteomes" id="UP001230188"/>
    </source>
</evidence>
<name>A0AAD7UEH6_9STRA</name>
<dbReference type="InterPro" id="IPR029033">
    <property type="entry name" value="His_PPase_superfam"/>
</dbReference>
<dbReference type="GO" id="GO:0004619">
    <property type="term" value="F:phosphoglycerate mutase activity"/>
    <property type="evidence" value="ECO:0007669"/>
    <property type="project" value="UniProtKB-EC"/>
</dbReference>
<dbReference type="EC" id="5.4.2.11" evidence="7"/>
<sequence>MAPPTRTRVSLLLMRHGQSRWNARNRFTGWTDVRLTPQGEREAWAAGRIIGSQKIELRHVYTSELSRAKKTTELVLQSLEQTPPVETSWRLNERHYGALTGLHKTETMEEMGAERVLAMRRGSLSPPLMDETHPMWPHIVGRKEAFFASGELPRAESIPQARERVELFWRRVIMEKLRELVEGGRGGGLLVVSHLHTIRLLISELDGLAREAELALDVPTAVPLLYEVDRLDFHAPPRKNDGSNVTLVKGRWLGETKLTSMRISAIRSLLLRRRGLLYELLPHLPDPVQKIFMQGESFRREARDHARKTLQTSVQVIMSRDQQVAALRSLFAARPWVGVVDQTFCDACARALHAVSDEGPPRRKYDGLRSGWHLNNYLADPVSVESFPSFARLVAVAAYLAWIQNNGAEFLPPLEYEFAKDIAKKGLLSDDEILSDLAPPDCAAEYPRAAAFSEPLHFHHHHHHHHHHHQGVGNPSTPALRSLTSD</sequence>
<feature type="region of interest" description="Disordered" evidence="8">
    <location>
        <begin position="459"/>
        <end position="486"/>
    </location>
</feature>
<feature type="site" description="Transition state stabilizer" evidence="6">
    <location>
        <position position="194"/>
    </location>
</feature>
<dbReference type="AlphaFoldDB" id="A0AAD7UEH6"/>
<feature type="binding site" evidence="5">
    <location>
        <position position="104"/>
    </location>
    <ligand>
        <name>substrate</name>
    </ligand>
</feature>
<feature type="binding site" evidence="5">
    <location>
        <begin position="93"/>
        <end position="96"/>
    </location>
    <ligand>
        <name>substrate</name>
    </ligand>
</feature>
<dbReference type="GO" id="GO:0006096">
    <property type="term" value="P:glycolytic process"/>
    <property type="evidence" value="ECO:0007669"/>
    <property type="project" value="UniProtKB-KW"/>
</dbReference>
<comment type="similarity">
    <text evidence="1 7">Belongs to the phosphoglycerate mutase family. BPG-dependent PGAM subfamily.</text>
</comment>
<feature type="binding site" evidence="5">
    <location>
        <begin position="120"/>
        <end position="121"/>
    </location>
    <ligand>
        <name>substrate</name>
    </ligand>
</feature>
<dbReference type="EMBL" id="JAQMWT010000366">
    <property type="protein sequence ID" value="KAJ8602804.1"/>
    <property type="molecule type" value="Genomic_DNA"/>
</dbReference>
<accession>A0AAD7UEH6</accession>
<dbReference type="InterPro" id="IPR005952">
    <property type="entry name" value="Phosphogly_mut1"/>
</dbReference>
<feature type="compositionally biased region" description="Basic residues" evidence="8">
    <location>
        <begin position="459"/>
        <end position="470"/>
    </location>
</feature>
<evidence type="ECO:0000256" key="7">
    <source>
        <dbReference type="RuleBase" id="RU004511"/>
    </source>
</evidence>
<dbReference type="SMART" id="SM00855">
    <property type="entry name" value="PGAM"/>
    <property type="match status" value="1"/>
</dbReference>
<evidence type="ECO:0000313" key="9">
    <source>
        <dbReference type="EMBL" id="KAJ8602804.1"/>
    </source>
</evidence>